<dbReference type="Proteomes" id="UP000824120">
    <property type="component" value="Chromosome 7"/>
</dbReference>
<accession>A0A9J5Y6V5</accession>
<name>A0A9J5Y6V5_SOLCO</name>
<evidence type="ECO:0000313" key="2">
    <source>
        <dbReference type="Proteomes" id="UP000824120"/>
    </source>
</evidence>
<comment type="caution">
    <text evidence="1">The sequence shown here is derived from an EMBL/GenBank/DDBJ whole genome shotgun (WGS) entry which is preliminary data.</text>
</comment>
<dbReference type="AlphaFoldDB" id="A0A9J5Y6V5"/>
<feature type="non-terminal residue" evidence="1">
    <location>
        <position position="1"/>
    </location>
</feature>
<evidence type="ECO:0000313" key="1">
    <source>
        <dbReference type="EMBL" id="KAG5596419.1"/>
    </source>
</evidence>
<dbReference type="EMBL" id="JACXVP010000007">
    <property type="protein sequence ID" value="KAG5596419.1"/>
    <property type="molecule type" value="Genomic_DNA"/>
</dbReference>
<gene>
    <name evidence="1" type="ORF">H5410_037651</name>
</gene>
<keyword evidence="2" id="KW-1185">Reference proteome</keyword>
<proteinExistence type="predicted"/>
<sequence>GNALSFRPERMEARLVISFCLNREYEGDDDDDDDDGKKVAPAAALYLSFYIVQIKMVIVSGNTSPLRPFKVEARPIISFCSNREFECDDDDDDDGAKVAPAA</sequence>
<reference evidence="1 2" key="1">
    <citation type="submission" date="2020-09" db="EMBL/GenBank/DDBJ databases">
        <title>De no assembly of potato wild relative species, Solanum commersonii.</title>
        <authorList>
            <person name="Cho K."/>
        </authorList>
    </citation>
    <scope>NUCLEOTIDE SEQUENCE [LARGE SCALE GENOMIC DNA]</scope>
    <source>
        <strain evidence="1">LZ3.2</strain>
        <tissue evidence="1">Leaf</tissue>
    </source>
</reference>
<protein>
    <submittedName>
        <fullName evidence="1">Uncharacterized protein</fullName>
    </submittedName>
</protein>
<organism evidence="1 2">
    <name type="scientific">Solanum commersonii</name>
    <name type="common">Commerson's wild potato</name>
    <name type="synonym">Commerson's nightshade</name>
    <dbReference type="NCBI Taxonomy" id="4109"/>
    <lineage>
        <taxon>Eukaryota</taxon>
        <taxon>Viridiplantae</taxon>
        <taxon>Streptophyta</taxon>
        <taxon>Embryophyta</taxon>
        <taxon>Tracheophyta</taxon>
        <taxon>Spermatophyta</taxon>
        <taxon>Magnoliopsida</taxon>
        <taxon>eudicotyledons</taxon>
        <taxon>Gunneridae</taxon>
        <taxon>Pentapetalae</taxon>
        <taxon>asterids</taxon>
        <taxon>lamiids</taxon>
        <taxon>Solanales</taxon>
        <taxon>Solanaceae</taxon>
        <taxon>Solanoideae</taxon>
        <taxon>Solaneae</taxon>
        <taxon>Solanum</taxon>
    </lineage>
</organism>